<accession>A0A9P6ST31</accession>
<protein>
    <submittedName>
        <fullName evidence="1">Uncharacterized protein</fullName>
    </submittedName>
</protein>
<gene>
    <name evidence="1" type="ORF">BGZ65_005321</name>
</gene>
<sequence length="171" mass="19232">MEATQSFRLFGKSDTHEITCHRVDGKNVVLWEDIEQVFPGINVKSASKTKLTFGDAAALAQKKAHESEIEQRLISSMTPEIQERLRASSVYNSIVQAIKDAQEDQSNQLMGYHQEHKGGVAKVYELTSKTLELTTKNSELMTKVYELTTENKGLGPQMIKLQEASDDKQEE</sequence>
<name>A0A9P6ST31_9FUNG</name>
<organism evidence="1 2">
    <name type="scientific">Modicella reniformis</name>
    <dbReference type="NCBI Taxonomy" id="1440133"/>
    <lineage>
        <taxon>Eukaryota</taxon>
        <taxon>Fungi</taxon>
        <taxon>Fungi incertae sedis</taxon>
        <taxon>Mucoromycota</taxon>
        <taxon>Mortierellomycotina</taxon>
        <taxon>Mortierellomycetes</taxon>
        <taxon>Mortierellales</taxon>
        <taxon>Mortierellaceae</taxon>
        <taxon>Modicella</taxon>
    </lineage>
</organism>
<evidence type="ECO:0000313" key="2">
    <source>
        <dbReference type="Proteomes" id="UP000749646"/>
    </source>
</evidence>
<dbReference type="Proteomes" id="UP000749646">
    <property type="component" value="Unassembled WGS sequence"/>
</dbReference>
<reference evidence="1" key="1">
    <citation type="journal article" date="2020" name="Fungal Divers.">
        <title>Resolving the Mortierellaceae phylogeny through synthesis of multi-gene phylogenetics and phylogenomics.</title>
        <authorList>
            <person name="Vandepol N."/>
            <person name="Liber J."/>
            <person name="Desiro A."/>
            <person name="Na H."/>
            <person name="Kennedy M."/>
            <person name="Barry K."/>
            <person name="Grigoriev I.V."/>
            <person name="Miller A.N."/>
            <person name="O'Donnell K."/>
            <person name="Stajich J.E."/>
            <person name="Bonito G."/>
        </authorList>
    </citation>
    <scope>NUCLEOTIDE SEQUENCE</scope>
    <source>
        <strain evidence="1">MES-2147</strain>
    </source>
</reference>
<keyword evidence="2" id="KW-1185">Reference proteome</keyword>
<comment type="caution">
    <text evidence="1">The sequence shown here is derived from an EMBL/GenBank/DDBJ whole genome shotgun (WGS) entry which is preliminary data.</text>
</comment>
<dbReference type="AlphaFoldDB" id="A0A9P6ST31"/>
<dbReference type="EMBL" id="JAAAHW010000755">
    <property type="protein sequence ID" value="KAF9999301.1"/>
    <property type="molecule type" value="Genomic_DNA"/>
</dbReference>
<proteinExistence type="predicted"/>
<feature type="non-terminal residue" evidence="1">
    <location>
        <position position="1"/>
    </location>
</feature>
<evidence type="ECO:0000313" key="1">
    <source>
        <dbReference type="EMBL" id="KAF9999301.1"/>
    </source>
</evidence>